<reference evidence="1 2" key="1">
    <citation type="journal article" date="2013" name="Environ. Microbiol.">
        <title>Chloride and organic osmolytes: a hybrid strategy to cope with elevated salinities by the moderately halophilic, chloride-dependent bacterium Halobacillus halophilus.</title>
        <authorList>
            <person name="Saum S.H."/>
            <person name="Pfeiffer F."/>
            <person name="Palm P."/>
            <person name="Rampp M."/>
            <person name="Schuster S.C."/>
            <person name="Muller V."/>
            <person name="Oesterhelt D."/>
        </authorList>
    </citation>
    <scope>NUCLEOTIDE SEQUENCE [LARGE SCALE GENOMIC DNA]</scope>
    <source>
        <strain evidence="2">ATCC 35676 / DSM 2266 / JCM 20832 / KCTC 3685 / LMG 17431 / NBRC 102448 / NCIMB 2269</strain>
    </source>
</reference>
<sequence>MIASILGFFGFDQMQDAAVLPIDVETTVLTVTFAYLVIFQV</sequence>
<dbReference type="Proteomes" id="UP000007397">
    <property type="component" value="Chromosome"/>
</dbReference>
<keyword evidence="2" id="KW-1185">Reference proteome</keyword>
<proteinExistence type="predicted"/>
<dbReference type="PATRIC" id="fig|866895.3.peg.1439"/>
<evidence type="ECO:0000313" key="2">
    <source>
        <dbReference type="Proteomes" id="UP000007397"/>
    </source>
</evidence>
<accession>I0JKV7</accession>
<organism evidence="1 2">
    <name type="scientific">Halobacillus halophilus (strain ATCC 35676 / DSM 2266 / JCM 20832 / KCTC 3685 / LMG 17431 / NBRC 102448 / NCIMB 2269)</name>
    <name type="common">Sporosarcina halophila</name>
    <dbReference type="NCBI Taxonomy" id="866895"/>
    <lineage>
        <taxon>Bacteria</taxon>
        <taxon>Bacillati</taxon>
        <taxon>Bacillota</taxon>
        <taxon>Bacilli</taxon>
        <taxon>Bacillales</taxon>
        <taxon>Bacillaceae</taxon>
        <taxon>Halobacillus</taxon>
    </lineage>
</organism>
<protein>
    <submittedName>
        <fullName evidence="1">Uncharacterized protein</fullName>
    </submittedName>
</protein>
<gene>
    <name evidence="1" type="ordered locus">HBHAL_2433</name>
</gene>
<dbReference type="EMBL" id="HE717023">
    <property type="protein sequence ID" value="CCG44777.1"/>
    <property type="molecule type" value="Genomic_DNA"/>
</dbReference>
<dbReference type="KEGG" id="hhd:HBHAL_2433"/>
<dbReference type="AlphaFoldDB" id="I0JKV7"/>
<evidence type="ECO:0000313" key="1">
    <source>
        <dbReference type="EMBL" id="CCG44777.1"/>
    </source>
</evidence>
<name>I0JKV7_HALH3</name>
<dbReference type="STRING" id="866895.HBHAL_2433"/>
<dbReference type="HOGENOM" id="CLU_3270917_0_0_9"/>